<evidence type="ECO:0000256" key="1">
    <source>
        <dbReference type="SAM" id="MobiDB-lite"/>
    </source>
</evidence>
<accession>A0ABP8MW65</accession>
<dbReference type="EMBL" id="BAABGA010000039">
    <property type="protein sequence ID" value="GAA4457165.1"/>
    <property type="molecule type" value="Genomic_DNA"/>
</dbReference>
<evidence type="ECO:0000313" key="2">
    <source>
        <dbReference type="EMBL" id="GAA4457165.1"/>
    </source>
</evidence>
<name>A0ABP8MW65_9BACT</name>
<organism evidence="2 3">
    <name type="scientific">Novipirellula rosea</name>
    <dbReference type="NCBI Taxonomy" id="1031540"/>
    <lineage>
        <taxon>Bacteria</taxon>
        <taxon>Pseudomonadati</taxon>
        <taxon>Planctomycetota</taxon>
        <taxon>Planctomycetia</taxon>
        <taxon>Pirellulales</taxon>
        <taxon>Pirellulaceae</taxon>
        <taxon>Novipirellula</taxon>
    </lineage>
</organism>
<reference evidence="3" key="1">
    <citation type="journal article" date="2019" name="Int. J. Syst. Evol. Microbiol.">
        <title>The Global Catalogue of Microorganisms (GCM) 10K type strain sequencing project: providing services to taxonomists for standard genome sequencing and annotation.</title>
        <authorList>
            <consortium name="The Broad Institute Genomics Platform"/>
            <consortium name="The Broad Institute Genome Sequencing Center for Infectious Disease"/>
            <person name="Wu L."/>
            <person name="Ma J."/>
        </authorList>
    </citation>
    <scope>NUCLEOTIDE SEQUENCE [LARGE SCALE GENOMIC DNA]</scope>
    <source>
        <strain evidence="3">JCM 17759</strain>
    </source>
</reference>
<evidence type="ECO:0000313" key="3">
    <source>
        <dbReference type="Proteomes" id="UP001500840"/>
    </source>
</evidence>
<dbReference type="Proteomes" id="UP001500840">
    <property type="component" value="Unassembled WGS sequence"/>
</dbReference>
<comment type="caution">
    <text evidence="2">The sequence shown here is derived from an EMBL/GenBank/DDBJ whole genome shotgun (WGS) entry which is preliminary data.</text>
</comment>
<feature type="compositionally biased region" description="Basic and acidic residues" evidence="1">
    <location>
        <begin position="1"/>
        <end position="33"/>
    </location>
</feature>
<protein>
    <submittedName>
        <fullName evidence="2">Uncharacterized protein</fullName>
    </submittedName>
</protein>
<sequence>MGRGDMGRGDMGRGDMGRGDRGQGDESLDDFRYANKCTNSKRENDLKRWSKRLTT</sequence>
<gene>
    <name evidence="2" type="ORF">GCM10023156_33580</name>
</gene>
<feature type="region of interest" description="Disordered" evidence="1">
    <location>
        <begin position="1"/>
        <end position="55"/>
    </location>
</feature>
<keyword evidence="3" id="KW-1185">Reference proteome</keyword>
<proteinExistence type="predicted"/>